<dbReference type="CDD" id="cd02146">
    <property type="entry name" value="NfsA-like"/>
    <property type="match status" value="1"/>
</dbReference>
<dbReference type="Pfam" id="PF00881">
    <property type="entry name" value="Nitroreductase"/>
    <property type="match status" value="1"/>
</dbReference>
<dbReference type="InterPro" id="IPR029479">
    <property type="entry name" value="Nitroreductase"/>
</dbReference>
<keyword evidence="2 5" id="KW-0285">Flavoprotein</keyword>
<dbReference type="Gene3D" id="3.40.109.10">
    <property type="entry name" value="NADH Oxidase"/>
    <property type="match status" value="1"/>
</dbReference>
<keyword evidence="3 5" id="KW-0288">FMN</keyword>
<evidence type="ECO:0000256" key="6">
    <source>
        <dbReference type="SAM" id="MobiDB-lite"/>
    </source>
</evidence>
<evidence type="ECO:0000259" key="7">
    <source>
        <dbReference type="Pfam" id="PF00881"/>
    </source>
</evidence>
<dbReference type="PANTHER" id="PTHR43425">
    <property type="entry name" value="OXYGEN-INSENSITIVE NADPH NITROREDUCTASE"/>
    <property type="match status" value="1"/>
</dbReference>
<comment type="similarity">
    <text evidence="1 5">Belongs to the flavin oxidoreductase frp family.</text>
</comment>
<dbReference type="EMBL" id="JACHGB010000006">
    <property type="protein sequence ID" value="MBB5273008.1"/>
    <property type="molecule type" value="Genomic_DNA"/>
</dbReference>
<feature type="domain" description="Nitroreductase" evidence="7">
    <location>
        <begin position="33"/>
        <end position="187"/>
    </location>
</feature>
<gene>
    <name evidence="8" type="ORF">HNQ70_003036</name>
</gene>
<keyword evidence="9" id="KW-1185">Reference proteome</keyword>
<sequence length="275" mass="29767">MTRLHTLWSDRYGRAAEAPDAAGASSILEHLLAHRTVRAYLDEPLAPGVLAALMAAAQSAATSANLQAWSVIAVEDRERKARLAEFAGSQAHIREAPLLLVWLADLSRLDRGAGRCGLPSDGNRYLEMFLVAVIDAALAAQNAVLAAEAMGLGTCYIGAMRNKPEQVAAELGLPPRVFPVFGLTVGRPDPKRPAAMKPRLPQAVVLHRETYRADDDAEAPAVRDYEDVMQGFQRSQSMKEIPWSRQASERVSGPGSLSGRHRLAEAIRALGFELD</sequence>
<evidence type="ECO:0000313" key="8">
    <source>
        <dbReference type="EMBL" id="MBB5273008.1"/>
    </source>
</evidence>
<evidence type="ECO:0000256" key="5">
    <source>
        <dbReference type="PIRNR" id="PIRNR005426"/>
    </source>
</evidence>
<evidence type="ECO:0000256" key="1">
    <source>
        <dbReference type="ARBA" id="ARBA00008366"/>
    </source>
</evidence>
<dbReference type="RefSeq" id="WP_183969186.1">
    <property type="nucleotide sequence ID" value="NZ_BAABEW010000007.1"/>
</dbReference>
<dbReference type="SUPFAM" id="SSF55469">
    <property type="entry name" value="FMN-dependent nitroreductase-like"/>
    <property type="match status" value="1"/>
</dbReference>
<dbReference type="PANTHER" id="PTHR43425:SF2">
    <property type="entry name" value="OXYGEN-INSENSITIVE NADPH NITROREDUCTASE"/>
    <property type="match status" value="1"/>
</dbReference>
<protein>
    <submittedName>
        <fullName evidence="8">Nitroreductase</fullName>
    </submittedName>
</protein>
<dbReference type="InterPro" id="IPR000415">
    <property type="entry name" value="Nitroreductase-like"/>
</dbReference>
<organism evidence="8 9">
    <name type="scientific">Quisquiliibacterium transsilvanicum</name>
    <dbReference type="NCBI Taxonomy" id="1549638"/>
    <lineage>
        <taxon>Bacteria</taxon>
        <taxon>Pseudomonadati</taxon>
        <taxon>Pseudomonadota</taxon>
        <taxon>Betaproteobacteria</taxon>
        <taxon>Burkholderiales</taxon>
        <taxon>Burkholderiaceae</taxon>
        <taxon>Quisquiliibacterium</taxon>
    </lineage>
</organism>
<keyword evidence="5" id="KW-0521">NADP</keyword>
<evidence type="ECO:0000256" key="3">
    <source>
        <dbReference type="ARBA" id="ARBA00022643"/>
    </source>
</evidence>
<keyword evidence="4 5" id="KW-0560">Oxidoreductase</keyword>
<reference evidence="8 9" key="1">
    <citation type="submission" date="2020-08" db="EMBL/GenBank/DDBJ databases">
        <title>Genomic Encyclopedia of Type Strains, Phase IV (KMG-IV): sequencing the most valuable type-strain genomes for metagenomic binning, comparative biology and taxonomic classification.</title>
        <authorList>
            <person name="Goeker M."/>
        </authorList>
    </citation>
    <scope>NUCLEOTIDE SEQUENCE [LARGE SCALE GENOMIC DNA]</scope>
    <source>
        <strain evidence="8 9">DSM 29781</strain>
    </source>
</reference>
<feature type="region of interest" description="Disordered" evidence="6">
    <location>
        <begin position="236"/>
        <end position="258"/>
    </location>
</feature>
<dbReference type="Proteomes" id="UP000532440">
    <property type="component" value="Unassembled WGS sequence"/>
</dbReference>
<dbReference type="GO" id="GO:0016491">
    <property type="term" value="F:oxidoreductase activity"/>
    <property type="evidence" value="ECO:0007669"/>
    <property type="project" value="UniProtKB-UniRule"/>
</dbReference>
<dbReference type="InterPro" id="IPR016446">
    <property type="entry name" value="Flavin_OxRdtase_Frp"/>
</dbReference>
<evidence type="ECO:0000256" key="4">
    <source>
        <dbReference type="ARBA" id="ARBA00023002"/>
    </source>
</evidence>
<evidence type="ECO:0000256" key="2">
    <source>
        <dbReference type="ARBA" id="ARBA00022630"/>
    </source>
</evidence>
<comment type="caution">
    <text evidence="8">The sequence shown here is derived from an EMBL/GenBank/DDBJ whole genome shotgun (WGS) entry which is preliminary data.</text>
</comment>
<name>A0A7W8HKT8_9BURK</name>
<evidence type="ECO:0000313" key="9">
    <source>
        <dbReference type="Proteomes" id="UP000532440"/>
    </source>
</evidence>
<dbReference type="AlphaFoldDB" id="A0A7W8HKT8"/>
<dbReference type="PIRSF" id="PIRSF005426">
    <property type="entry name" value="Frp"/>
    <property type="match status" value="1"/>
</dbReference>
<accession>A0A7W8HKT8</accession>
<proteinExistence type="inferred from homology"/>